<keyword evidence="2" id="KW-0808">Transferase</keyword>
<keyword evidence="5" id="KW-1185">Reference proteome</keyword>
<protein>
    <recommendedName>
        <fullName evidence="3">Methyltransferase type 11 domain-containing protein</fullName>
    </recommendedName>
</protein>
<accession>R7Q9C3</accession>
<dbReference type="PhylomeDB" id="R7Q9C3"/>
<dbReference type="PANTHER" id="PTHR13090">
    <property type="entry name" value="ARGININE-HYDROXYLASE NDUFAF5, MITOCHONDRIAL"/>
    <property type="match status" value="1"/>
</dbReference>
<name>R7Q9C3_CHOCR</name>
<dbReference type="OMA" id="ITRPMDN"/>
<dbReference type="PANTHER" id="PTHR13090:SF1">
    <property type="entry name" value="ARGININE-HYDROXYLASE NDUFAF5, MITOCHONDRIAL"/>
    <property type="match status" value="1"/>
</dbReference>
<dbReference type="InterPro" id="IPR013216">
    <property type="entry name" value="Methyltransf_11"/>
</dbReference>
<dbReference type="GO" id="GO:0032981">
    <property type="term" value="P:mitochondrial respiratory chain complex I assembly"/>
    <property type="evidence" value="ECO:0007669"/>
    <property type="project" value="TreeGrafter"/>
</dbReference>
<dbReference type="InterPro" id="IPR029063">
    <property type="entry name" value="SAM-dependent_MTases_sf"/>
</dbReference>
<dbReference type="GO" id="GO:0008757">
    <property type="term" value="F:S-adenosylmethionine-dependent methyltransferase activity"/>
    <property type="evidence" value="ECO:0007669"/>
    <property type="project" value="InterPro"/>
</dbReference>
<dbReference type="Gramene" id="CDF35137">
    <property type="protein sequence ID" value="CDF35137"/>
    <property type="gene ID" value="CHC_T00003070001"/>
</dbReference>
<dbReference type="GeneID" id="17322673"/>
<reference evidence="5" key="1">
    <citation type="journal article" date="2013" name="Proc. Natl. Acad. Sci. U.S.A.">
        <title>Genome structure and metabolic features in the red seaweed Chondrus crispus shed light on evolution of the Archaeplastida.</title>
        <authorList>
            <person name="Collen J."/>
            <person name="Porcel B."/>
            <person name="Carre W."/>
            <person name="Ball S.G."/>
            <person name="Chaparro C."/>
            <person name="Tonon T."/>
            <person name="Barbeyron T."/>
            <person name="Michel G."/>
            <person name="Noel B."/>
            <person name="Valentin K."/>
            <person name="Elias M."/>
            <person name="Artiguenave F."/>
            <person name="Arun A."/>
            <person name="Aury J.M."/>
            <person name="Barbosa-Neto J.F."/>
            <person name="Bothwell J.H."/>
            <person name="Bouget F.Y."/>
            <person name="Brillet L."/>
            <person name="Cabello-Hurtado F."/>
            <person name="Capella-Gutierrez S."/>
            <person name="Charrier B."/>
            <person name="Cladiere L."/>
            <person name="Cock J.M."/>
            <person name="Coelho S.M."/>
            <person name="Colleoni C."/>
            <person name="Czjzek M."/>
            <person name="Da Silva C."/>
            <person name="Delage L."/>
            <person name="Denoeud F."/>
            <person name="Deschamps P."/>
            <person name="Dittami S.M."/>
            <person name="Gabaldon T."/>
            <person name="Gachon C.M."/>
            <person name="Groisillier A."/>
            <person name="Herve C."/>
            <person name="Jabbari K."/>
            <person name="Katinka M."/>
            <person name="Kloareg B."/>
            <person name="Kowalczyk N."/>
            <person name="Labadie K."/>
            <person name="Leblanc C."/>
            <person name="Lopez P.J."/>
            <person name="McLachlan D.H."/>
            <person name="Meslet-Cladiere L."/>
            <person name="Moustafa A."/>
            <person name="Nehr Z."/>
            <person name="Nyvall Collen P."/>
            <person name="Panaud O."/>
            <person name="Partensky F."/>
            <person name="Poulain J."/>
            <person name="Rensing S.A."/>
            <person name="Rousvoal S."/>
            <person name="Samson G."/>
            <person name="Symeonidi A."/>
            <person name="Weissenbach J."/>
            <person name="Zambounis A."/>
            <person name="Wincker P."/>
            <person name="Boyen C."/>
        </authorList>
    </citation>
    <scope>NUCLEOTIDE SEQUENCE [LARGE SCALE GENOMIC DNA]</scope>
    <source>
        <strain evidence="5">cv. Stackhouse</strain>
    </source>
</reference>
<evidence type="ECO:0000259" key="3">
    <source>
        <dbReference type="Pfam" id="PF08241"/>
    </source>
</evidence>
<evidence type="ECO:0000256" key="2">
    <source>
        <dbReference type="ARBA" id="ARBA00022679"/>
    </source>
</evidence>
<dbReference type="GO" id="GO:0005739">
    <property type="term" value="C:mitochondrion"/>
    <property type="evidence" value="ECO:0007669"/>
    <property type="project" value="TreeGrafter"/>
</dbReference>
<dbReference type="AlphaFoldDB" id="R7Q9C3"/>
<dbReference type="OrthoDB" id="16816at2759"/>
<dbReference type="SUPFAM" id="SSF53335">
    <property type="entry name" value="S-adenosyl-L-methionine-dependent methyltransferases"/>
    <property type="match status" value="1"/>
</dbReference>
<dbReference type="RefSeq" id="XP_005714956.1">
    <property type="nucleotide sequence ID" value="XM_005714899.1"/>
</dbReference>
<dbReference type="Pfam" id="PF08241">
    <property type="entry name" value="Methyltransf_11"/>
    <property type="match status" value="1"/>
</dbReference>
<keyword evidence="1" id="KW-0489">Methyltransferase</keyword>
<sequence>MQAHRLGTFALRGLTHSARQQKLFDWRTKTQQKVKAAQSPKANDFDYLRDEVATRVVDRLQDITHPLPHAVDIFCGSAHILRAVQAVSNPSRIESLTHCDLHPSILSRAQTFYDGNLAGPDRQFVLDNEQAPIPIEDGTLDLVISSGALHWVNDLPLLLRRAARLLKPDGLFLAAMFGGDTLQELRISLQLAEDEMRGRLAPRISPMVRLRDAAGLVSGAGLALTTADVDRIIVPFTDMFALMRHLKGMGETNALTTREIHCGRKVFERASRIYEERYGFTDEQGRKCVPATFEVVHMNGWAPAVSQPRAKERGSAQFSIGDLTDAAETVVPASKDSP</sequence>
<proteinExistence type="predicted"/>
<gene>
    <name evidence="4" type="ORF">CHC_T00003070001</name>
</gene>
<evidence type="ECO:0000313" key="5">
    <source>
        <dbReference type="Proteomes" id="UP000012073"/>
    </source>
</evidence>
<dbReference type="EMBL" id="HG001718">
    <property type="protein sequence ID" value="CDF35137.1"/>
    <property type="molecule type" value="Genomic_DNA"/>
</dbReference>
<evidence type="ECO:0000256" key="1">
    <source>
        <dbReference type="ARBA" id="ARBA00022603"/>
    </source>
</evidence>
<dbReference type="Gene3D" id="3.40.50.150">
    <property type="entry name" value="Vaccinia Virus protein VP39"/>
    <property type="match status" value="1"/>
</dbReference>
<dbReference type="KEGG" id="ccp:CHC_T00003070001"/>
<dbReference type="GO" id="GO:0032259">
    <property type="term" value="P:methylation"/>
    <property type="evidence" value="ECO:0007669"/>
    <property type="project" value="UniProtKB-KW"/>
</dbReference>
<dbReference type="STRING" id="2769.R7Q9C3"/>
<evidence type="ECO:0000313" key="4">
    <source>
        <dbReference type="EMBL" id="CDF35137.1"/>
    </source>
</evidence>
<dbReference type="CDD" id="cd02440">
    <property type="entry name" value="AdoMet_MTases"/>
    <property type="match status" value="1"/>
</dbReference>
<organism evidence="4 5">
    <name type="scientific">Chondrus crispus</name>
    <name type="common">Carrageen Irish moss</name>
    <name type="synonym">Polymorpha crispa</name>
    <dbReference type="NCBI Taxonomy" id="2769"/>
    <lineage>
        <taxon>Eukaryota</taxon>
        <taxon>Rhodophyta</taxon>
        <taxon>Florideophyceae</taxon>
        <taxon>Rhodymeniophycidae</taxon>
        <taxon>Gigartinales</taxon>
        <taxon>Gigartinaceae</taxon>
        <taxon>Chondrus</taxon>
    </lineage>
</organism>
<dbReference type="InterPro" id="IPR050602">
    <property type="entry name" value="Malonyl-ACP_OMT"/>
</dbReference>
<dbReference type="Proteomes" id="UP000012073">
    <property type="component" value="Unassembled WGS sequence"/>
</dbReference>
<feature type="domain" description="Methyltransferase type 11" evidence="3">
    <location>
        <begin position="72"/>
        <end position="173"/>
    </location>
</feature>